<keyword evidence="2" id="KW-1185">Reference proteome</keyword>
<sequence length="143" mass="16817">YFYFTFNFNYVSNKFLDKKNSLLACFDPSSVFIFLNLKISIIKFKFFLDSALLEILCHLLAKNGNQQRDRLIVVEEIIDEFNLNQSESSRLNDIIQILEPFEFVTNEIQGENYSTLSLAVPSIFQLLQHLNNFKPIKFKIVYN</sequence>
<gene>
    <name evidence="1" type="ORF">BpHYR1_036801</name>
</gene>
<dbReference type="EMBL" id="REGN01010747">
    <property type="protein sequence ID" value="RMZ98488.1"/>
    <property type="molecule type" value="Genomic_DNA"/>
</dbReference>
<dbReference type="Proteomes" id="UP000276133">
    <property type="component" value="Unassembled WGS sequence"/>
</dbReference>
<protein>
    <submittedName>
        <fullName evidence="1">Uncharacterized protein</fullName>
    </submittedName>
</protein>
<proteinExistence type="predicted"/>
<dbReference type="AlphaFoldDB" id="A0A3M7PHI9"/>
<evidence type="ECO:0000313" key="1">
    <source>
        <dbReference type="EMBL" id="RMZ98488.1"/>
    </source>
</evidence>
<comment type="caution">
    <text evidence="1">The sequence shown here is derived from an EMBL/GenBank/DDBJ whole genome shotgun (WGS) entry which is preliminary data.</text>
</comment>
<reference evidence="1 2" key="1">
    <citation type="journal article" date="2018" name="Sci. Rep.">
        <title>Genomic signatures of local adaptation to the degree of environmental predictability in rotifers.</title>
        <authorList>
            <person name="Franch-Gras L."/>
            <person name="Hahn C."/>
            <person name="Garcia-Roger E.M."/>
            <person name="Carmona M.J."/>
            <person name="Serra M."/>
            <person name="Gomez A."/>
        </authorList>
    </citation>
    <scope>NUCLEOTIDE SEQUENCE [LARGE SCALE GENOMIC DNA]</scope>
    <source>
        <strain evidence="1">HYR1</strain>
    </source>
</reference>
<name>A0A3M7PHI9_BRAPC</name>
<organism evidence="1 2">
    <name type="scientific">Brachionus plicatilis</name>
    <name type="common">Marine rotifer</name>
    <name type="synonym">Brachionus muelleri</name>
    <dbReference type="NCBI Taxonomy" id="10195"/>
    <lineage>
        <taxon>Eukaryota</taxon>
        <taxon>Metazoa</taxon>
        <taxon>Spiralia</taxon>
        <taxon>Gnathifera</taxon>
        <taxon>Rotifera</taxon>
        <taxon>Eurotatoria</taxon>
        <taxon>Monogononta</taxon>
        <taxon>Pseudotrocha</taxon>
        <taxon>Ploima</taxon>
        <taxon>Brachionidae</taxon>
        <taxon>Brachionus</taxon>
    </lineage>
</organism>
<accession>A0A3M7PHI9</accession>
<dbReference type="OrthoDB" id="2438421at2759"/>
<feature type="non-terminal residue" evidence="1">
    <location>
        <position position="1"/>
    </location>
</feature>
<evidence type="ECO:0000313" key="2">
    <source>
        <dbReference type="Proteomes" id="UP000276133"/>
    </source>
</evidence>